<dbReference type="InterPro" id="IPR050189">
    <property type="entry name" value="MFS_Efflux_Transporters"/>
</dbReference>
<keyword evidence="3" id="KW-1003">Cell membrane</keyword>
<dbReference type="InterPro" id="IPR036259">
    <property type="entry name" value="MFS_trans_sf"/>
</dbReference>
<name>A0ABS2EC52_9FIRM</name>
<feature type="transmembrane region" description="Helical" evidence="7">
    <location>
        <begin position="292"/>
        <end position="315"/>
    </location>
</feature>
<dbReference type="RefSeq" id="WP_191493391.1">
    <property type="nucleotide sequence ID" value="NZ_JACLYY010000018.1"/>
</dbReference>
<dbReference type="PROSITE" id="PS50850">
    <property type="entry name" value="MFS"/>
    <property type="match status" value="1"/>
</dbReference>
<dbReference type="CDD" id="cd17324">
    <property type="entry name" value="MFS_NepI_like"/>
    <property type="match status" value="1"/>
</dbReference>
<dbReference type="Proteomes" id="UP000716906">
    <property type="component" value="Unassembled WGS sequence"/>
</dbReference>
<dbReference type="PANTHER" id="PTHR43124:SF3">
    <property type="entry name" value="CHLORAMPHENICOL EFFLUX PUMP RV0191"/>
    <property type="match status" value="1"/>
</dbReference>
<reference evidence="9 10" key="1">
    <citation type="journal article" date="2021" name="Sci. Rep.">
        <title>The distribution of antibiotic resistance genes in chicken gut microbiota commensals.</title>
        <authorList>
            <person name="Juricova H."/>
            <person name="Matiasovicova J."/>
            <person name="Kubasova T."/>
            <person name="Cejkova D."/>
            <person name="Rychlik I."/>
        </authorList>
    </citation>
    <scope>NUCLEOTIDE SEQUENCE [LARGE SCALE GENOMIC DNA]</scope>
    <source>
        <strain evidence="9 10">An773</strain>
    </source>
</reference>
<feature type="transmembrane region" description="Helical" evidence="7">
    <location>
        <begin position="159"/>
        <end position="182"/>
    </location>
</feature>
<keyword evidence="2" id="KW-0813">Transport</keyword>
<evidence type="ECO:0000313" key="9">
    <source>
        <dbReference type="EMBL" id="MBM6739237.1"/>
    </source>
</evidence>
<feature type="transmembrane region" description="Helical" evidence="7">
    <location>
        <begin position="203"/>
        <end position="223"/>
    </location>
</feature>
<keyword evidence="6 7" id="KW-0472">Membrane</keyword>
<feature type="transmembrane region" description="Helical" evidence="7">
    <location>
        <begin position="327"/>
        <end position="349"/>
    </location>
</feature>
<dbReference type="Pfam" id="PF07690">
    <property type="entry name" value="MFS_1"/>
    <property type="match status" value="1"/>
</dbReference>
<evidence type="ECO:0000259" key="8">
    <source>
        <dbReference type="PROSITE" id="PS50850"/>
    </source>
</evidence>
<dbReference type="EMBL" id="JACLYY010000018">
    <property type="protein sequence ID" value="MBM6739237.1"/>
    <property type="molecule type" value="Genomic_DNA"/>
</dbReference>
<evidence type="ECO:0000256" key="7">
    <source>
        <dbReference type="SAM" id="Phobius"/>
    </source>
</evidence>
<evidence type="ECO:0000256" key="5">
    <source>
        <dbReference type="ARBA" id="ARBA00022989"/>
    </source>
</evidence>
<dbReference type="PANTHER" id="PTHR43124">
    <property type="entry name" value="PURINE EFFLUX PUMP PBUE"/>
    <property type="match status" value="1"/>
</dbReference>
<feature type="transmembrane region" description="Helical" evidence="7">
    <location>
        <begin position="36"/>
        <end position="59"/>
    </location>
</feature>
<proteinExistence type="predicted"/>
<evidence type="ECO:0000313" key="10">
    <source>
        <dbReference type="Proteomes" id="UP000716906"/>
    </source>
</evidence>
<dbReference type="Gene3D" id="1.20.1250.20">
    <property type="entry name" value="MFS general substrate transporter like domains"/>
    <property type="match status" value="2"/>
</dbReference>
<evidence type="ECO:0000256" key="3">
    <source>
        <dbReference type="ARBA" id="ARBA00022475"/>
    </source>
</evidence>
<keyword evidence="4 7" id="KW-0812">Transmembrane</keyword>
<protein>
    <submittedName>
        <fullName evidence="9">MFS transporter</fullName>
    </submittedName>
</protein>
<feature type="transmembrane region" description="Helical" evidence="7">
    <location>
        <begin position="133"/>
        <end position="153"/>
    </location>
</feature>
<feature type="transmembrane region" description="Helical" evidence="7">
    <location>
        <begin position="355"/>
        <end position="373"/>
    </location>
</feature>
<feature type="transmembrane region" description="Helical" evidence="7">
    <location>
        <begin position="71"/>
        <end position="97"/>
    </location>
</feature>
<evidence type="ECO:0000256" key="6">
    <source>
        <dbReference type="ARBA" id="ARBA00023136"/>
    </source>
</evidence>
<keyword evidence="10" id="KW-1185">Reference proteome</keyword>
<dbReference type="InterPro" id="IPR020846">
    <property type="entry name" value="MFS_dom"/>
</dbReference>
<dbReference type="SUPFAM" id="SSF103473">
    <property type="entry name" value="MFS general substrate transporter"/>
    <property type="match status" value="1"/>
</dbReference>
<evidence type="ECO:0000256" key="4">
    <source>
        <dbReference type="ARBA" id="ARBA00022692"/>
    </source>
</evidence>
<comment type="caution">
    <text evidence="9">The sequence shown here is derived from an EMBL/GenBank/DDBJ whole genome shotgun (WGS) entry which is preliminary data.</text>
</comment>
<dbReference type="InterPro" id="IPR011701">
    <property type="entry name" value="MFS"/>
</dbReference>
<sequence length="411" mass="43569">MKKGLILILTIGVFSIINTEMGVVGILPLISQNYGVTVATAGLLVSMFALVVAISGPTMPLFFSGVNRKKVMLLVLSVFTVCNVISAFASAFPVVLVTRVIPAFFQPVYVSMAMSVAGSSVSEKDAPKAVSRVMIGVSAGMVLGVPVVSYISSMTSLRVGMLVFAAVNAVALIATIFVVPDLPVKERLSYGSQLSVLREGRTWLSILGVMFLNGSVFGVYSYLSEYMETVTRLSAGLISILLLVYGLSNIIGNLIAGRMLSSRPLGFVVTFPFLLAAVYAVLFFLGSFTVPMAVLTFVWGVLAGAAANINQYWLATAAPKAPDFANGLFLASTNLGTTVGTSVCGFFLSGLGTRYIVLGGILFIACAFVLITLRVRMEKGGEAYGKVQDHADKGRKSALLPRRLYGRSGRV</sequence>
<feature type="transmembrane region" description="Helical" evidence="7">
    <location>
        <begin position="7"/>
        <end position="30"/>
    </location>
</feature>
<evidence type="ECO:0000256" key="2">
    <source>
        <dbReference type="ARBA" id="ARBA00022448"/>
    </source>
</evidence>
<feature type="transmembrane region" description="Helical" evidence="7">
    <location>
        <begin position="235"/>
        <end position="255"/>
    </location>
</feature>
<evidence type="ECO:0000256" key="1">
    <source>
        <dbReference type="ARBA" id="ARBA00004651"/>
    </source>
</evidence>
<feature type="transmembrane region" description="Helical" evidence="7">
    <location>
        <begin position="267"/>
        <end position="286"/>
    </location>
</feature>
<gene>
    <name evidence="9" type="ORF">H7U36_14205</name>
</gene>
<organism evidence="9 10">
    <name type="scientific">Faecalicatena fissicatena</name>
    <dbReference type="NCBI Taxonomy" id="290055"/>
    <lineage>
        <taxon>Bacteria</taxon>
        <taxon>Bacillati</taxon>
        <taxon>Bacillota</taxon>
        <taxon>Clostridia</taxon>
        <taxon>Lachnospirales</taxon>
        <taxon>Lachnospiraceae</taxon>
        <taxon>Faecalicatena</taxon>
    </lineage>
</organism>
<feature type="domain" description="Major facilitator superfamily (MFS) profile" evidence="8">
    <location>
        <begin position="5"/>
        <end position="377"/>
    </location>
</feature>
<comment type="subcellular location">
    <subcellularLocation>
        <location evidence="1">Cell membrane</location>
        <topology evidence="1">Multi-pass membrane protein</topology>
    </subcellularLocation>
</comment>
<keyword evidence="5 7" id="KW-1133">Transmembrane helix</keyword>
<accession>A0ABS2EC52</accession>